<keyword evidence="4" id="KW-1185">Reference proteome</keyword>
<keyword evidence="1" id="KW-0812">Transmembrane</keyword>
<keyword evidence="1" id="KW-1133">Transmembrane helix</keyword>
<dbReference type="GO" id="GO:0003723">
    <property type="term" value="F:RNA binding"/>
    <property type="evidence" value="ECO:0007669"/>
    <property type="project" value="InterPro"/>
</dbReference>
<dbReference type="SMART" id="SM00517">
    <property type="entry name" value="PolyA"/>
    <property type="match status" value="1"/>
</dbReference>
<name>A0A8S0UUF7_OLEEU</name>
<dbReference type="SUPFAM" id="SSF63570">
    <property type="entry name" value="PABC (PABP) domain"/>
    <property type="match status" value="1"/>
</dbReference>
<protein>
    <submittedName>
        <fullName evidence="3">Polyadenylate-binding 7</fullName>
    </submittedName>
</protein>
<dbReference type="InterPro" id="IPR036053">
    <property type="entry name" value="PABP-dom"/>
</dbReference>
<gene>
    <name evidence="3" type="ORF">OLEA9_A011067</name>
</gene>
<evidence type="ECO:0000259" key="2">
    <source>
        <dbReference type="PROSITE" id="PS51309"/>
    </source>
</evidence>
<dbReference type="EMBL" id="CACTIH010009101">
    <property type="protein sequence ID" value="CAA3024072.1"/>
    <property type="molecule type" value="Genomic_DNA"/>
</dbReference>
<accession>A0A8S0UUF7</accession>
<proteinExistence type="predicted"/>
<dbReference type="AlphaFoldDB" id="A0A8S0UUF7"/>
<keyword evidence="1" id="KW-0472">Membrane</keyword>
<sequence>MVGGFGAVERWRWRWMRTTNLIVCGGWVGSGDTVFGVVVALPVCSGSGGGRFLTVALCEMLCCGIFVALVGFWSGGGGSGGGCDVVVPDLAAKITCMLLEMDKSELLQLFESPESLAPKVEESIQVLELSKAKVSSQEAIHSNYLSA</sequence>
<dbReference type="InterPro" id="IPR002004">
    <property type="entry name" value="PABP_HYD_C"/>
</dbReference>
<reference evidence="3 4" key="1">
    <citation type="submission" date="2019-12" db="EMBL/GenBank/DDBJ databases">
        <authorList>
            <person name="Alioto T."/>
            <person name="Alioto T."/>
            <person name="Gomez Garrido J."/>
        </authorList>
    </citation>
    <scope>NUCLEOTIDE SEQUENCE [LARGE SCALE GENOMIC DNA]</scope>
</reference>
<dbReference type="Proteomes" id="UP000594638">
    <property type="component" value="Unassembled WGS sequence"/>
</dbReference>
<evidence type="ECO:0000313" key="3">
    <source>
        <dbReference type="EMBL" id="CAA3024072.1"/>
    </source>
</evidence>
<evidence type="ECO:0000313" key="4">
    <source>
        <dbReference type="Proteomes" id="UP000594638"/>
    </source>
</evidence>
<feature type="transmembrane region" description="Helical" evidence="1">
    <location>
        <begin position="21"/>
        <end position="41"/>
    </location>
</feature>
<dbReference type="Pfam" id="PF00658">
    <property type="entry name" value="MLLE"/>
    <property type="match status" value="1"/>
</dbReference>
<feature type="domain" description="PABC" evidence="2">
    <location>
        <begin position="37"/>
        <end position="132"/>
    </location>
</feature>
<dbReference type="OrthoDB" id="1109642at2759"/>
<feature type="transmembrane region" description="Helical" evidence="1">
    <location>
        <begin position="53"/>
        <end position="73"/>
    </location>
</feature>
<comment type="caution">
    <text evidence="3">The sequence shown here is derived from an EMBL/GenBank/DDBJ whole genome shotgun (WGS) entry which is preliminary data.</text>
</comment>
<dbReference type="PROSITE" id="PS51309">
    <property type="entry name" value="PABC"/>
    <property type="match status" value="1"/>
</dbReference>
<dbReference type="Gene3D" id="1.10.1900.10">
    <property type="entry name" value="c-terminal domain of poly(a) binding protein"/>
    <property type="match status" value="1"/>
</dbReference>
<evidence type="ECO:0000256" key="1">
    <source>
        <dbReference type="SAM" id="Phobius"/>
    </source>
</evidence>
<organism evidence="3 4">
    <name type="scientific">Olea europaea subsp. europaea</name>
    <dbReference type="NCBI Taxonomy" id="158383"/>
    <lineage>
        <taxon>Eukaryota</taxon>
        <taxon>Viridiplantae</taxon>
        <taxon>Streptophyta</taxon>
        <taxon>Embryophyta</taxon>
        <taxon>Tracheophyta</taxon>
        <taxon>Spermatophyta</taxon>
        <taxon>Magnoliopsida</taxon>
        <taxon>eudicotyledons</taxon>
        <taxon>Gunneridae</taxon>
        <taxon>Pentapetalae</taxon>
        <taxon>asterids</taxon>
        <taxon>lamiids</taxon>
        <taxon>Lamiales</taxon>
        <taxon>Oleaceae</taxon>
        <taxon>Oleeae</taxon>
        <taxon>Olea</taxon>
    </lineage>
</organism>
<dbReference type="Gramene" id="OE9A011067T1">
    <property type="protein sequence ID" value="OE9A011067C1"/>
    <property type="gene ID" value="OE9A011067"/>
</dbReference>